<dbReference type="AlphaFoldDB" id="A0A9L0RTK5"/>
<name>A0A9L0RTK5_HORSE</name>
<evidence type="ECO:0000313" key="2">
    <source>
        <dbReference type="Proteomes" id="UP000002281"/>
    </source>
</evidence>
<dbReference type="Ensembl" id="ENSECAT00000124306.1">
    <property type="protein sequence ID" value="ENSECAP00000066036.1"/>
    <property type="gene ID" value="ENSECAG00000052083.1"/>
</dbReference>
<organism evidence="1 2">
    <name type="scientific">Equus caballus</name>
    <name type="common">Horse</name>
    <dbReference type="NCBI Taxonomy" id="9796"/>
    <lineage>
        <taxon>Eukaryota</taxon>
        <taxon>Metazoa</taxon>
        <taxon>Chordata</taxon>
        <taxon>Craniata</taxon>
        <taxon>Vertebrata</taxon>
        <taxon>Euteleostomi</taxon>
        <taxon>Mammalia</taxon>
        <taxon>Eutheria</taxon>
        <taxon>Laurasiatheria</taxon>
        <taxon>Perissodactyla</taxon>
        <taxon>Equidae</taxon>
        <taxon>Equus</taxon>
    </lineage>
</organism>
<proteinExistence type="predicted"/>
<evidence type="ECO:0000313" key="1">
    <source>
        <dbReference type="Ensembl" id="ENSECAP00000066036.1"/>
    </source>
</evidence>
<dbReference type="Proteomes" id="UP000002281">
    <property type="component" value="Chromosome 31"/>
</dbReference>
<sequence>RIFLTERFICTTRQALFIIHFLPSSSHNFSSATSCCCSPRWLPASKLPHVHPVWTGLATGSWCGAACSRAAEHHPKSHPQHDLPGQQYSGSATTAQDWGICTDGSDCGQYPAQFPLTFVDHTPVLFADGTDLKEKSYPVVKVELLGCLEEFFNTCKTKEKLGELSEEFYKNELLLIEMLNIHVPAVAKLRCLLDSSPREDLLDILTSLIQTSNKNAPNSRYCDSGGTVQDDDTTAGETKARTEIALKKQKTWGRPGGTVVRFACSSSVAQGSPVQ</sequence>
<reference evidence="1" key="3">
    <citation type="submission" date="2025-09" db="UniProtKB">
        <authorList>
            <consortium name="Ensembl"/>
        </authorList>
    </citation>
    <scope>IDENTIFICATION</scope>
    <source>
        <strain evidence="1">Thoroughbred</strain>
    </source>
</reference>
<accession>A0A9L0RTK5</accession>
<reference evidence="1 2" key="1">
    <citation type="journal article" date="2009" name="Science">
        <title>Genome sequence, comparative analysis, and population genetics of the domestic horse.</title>
        <authorList>
            <consortium name="Broad Institute Genome Sequencing Platform"/>
            <consortium name="Broad Institute Whole Genome Assembly Team"/>
            <person name="Wade C.M."/>
            <person name="Giulotto E."/>
            <person name="Sigurdsson S."/>
            <person name="Zoli M."/>
            <person name="Gnerre S."/>
            <person name="Imsland F."/>
            <person name="Lear T.L."/>
            <person name="Adelson D.L."/>
            <person name="Bailey E."/>
            <person name="Bellone R.R."/>
            <person name="Bloecker H."/>
            <person name="Distl O."/>
            <person name="Edgar R.C."/>
            <person name="Garber M."/>
            <person name="Leeb T."/>
            <person name="Mauceli E."/>
            <person name="MacLeod J.N."/>
            <person name="Penedo M.C.T."/>
            <person name="Raison J.M."/>
            <person name="Sharpe T."/>
            <person name="Vogel J."/>
            <person name="Andersson L."/>
            <person name="Antczak D.F."/>
            <person name="Biagi T."/>
            <person name="Binns M.M."/>
            <person name="Chowdhary B.P."/>
            <person name="Coleman S.J."/>
            <person name="Della Valle G."/>
            <person name="Fryc S."/>
            <person name="Guerin G."/>
            <person name="Hasegawa T."/>
            <person name="Hill E.W."/>
            <person name="Jurka J."/>
            <person name="Kiialainen A."/>
            <person name="Lindgren G."/>
            <person name="Liu J."/>
            <person name="Magnani E."/>
            <person name="Mickelson J.R."/>
            <person name="Murray J."/>
            <person name="Nergadze S.G."/>
            <person name="Onofrio R."/>
            <person name="Pedroni S."/>
            <person name="Piras M.F."/>
            <person name="Raudsepp T."/>
            <person name="Rocchi M."/>
            <person name="Roeed K.H."/>
            <person name="Ryder O.A."/>
            <person name="Searle S."/>
            <person name="Skow L."/>
            <person name="Swinburne J.E."/>
            <person name="Syvaenen A.C."/>
            <person name="Tozaki T."/>
            <person name="Valberg S.J."/>
            <person name="Vaudin M."/>
            <person name="White J.R."/>
            <person name="Zody M.C."/>
            <person name="Lander E.S."/>
            <person name="Lindblad-Toh K."/>
        </authorList>
    </citation>
    <scope>NUCLEOTIDE SEQUENCE [LARGE SCALE GENOMIC DNA]</scope>
    <source>
        <strain evidence="1 2">Thoroughbred</strain>
    </source>
</reference>
<keyword evidence="2" id="KW-1185">Reference proteome</keyword>
<reference evidence="1" key="2">
    <citation type="submission" date="2025-08" db="UniProtKB">
        <authorList>
            <consortium name="Ensembl"/>
        </authorList>
    </citation>
    <scope>IDENTIFICATION</scope>
    <source>
        <strain evidence="1">Thoroughbred</strain>
    </source>
</reference>
<protein>
    <submittedName>
        <fullName evidence="1">Uncharacterized protein</fullName>
    </submittedName>
</protein>